<comment type="caution">
    <text evidence="2">The sequence shown here is derived from an EMBL/GenBank/DDBJ whole genome shotgun (WGS) entry which is preliminary data.</text>
</comment>
<sequence>MKTEEQVEATEFNDINDVLALLGPYWRAIAGVCTLVVGGVVAFSLVSANRTTAREAAWTEFLGAAANRDPVALEQIALNSSGSVAPWAQQAAAQAKLIEASA</sequence>
<reference evidence="2" key="1">
    <citation type="journal article" date="2014" name="Front. Microbiol.">
        <title>High frequency of phylogenetically diverse reductive dehalogenase-homologous genes in deep subseafloor sedimentary metagenomes.</title>
        <authorList>
            <person name="Kawai M."/>
            <person name="Futagami T."/>
            <person name="Toyoda A."/>
            <person name="Takaki Y."/>
            <person name="Nishi S."/>
            <person name="Hori S."/>
            <person name="Arai W."/>
            <person name="Tsubouchi T."/>
            <person name="Morono Y."/>
            <person name="Uchiyama I."/>
            <person name="Ito T."/>
            <person name="Fujiyama A."/>
            <person name="Inagaki F."/>
            <person name="Takami H."/>
        </authorList>
    </citation>
    <scope>NUCLEOTIDE SEQUENCE</scope>
    <source>
        <strain evidence="2">Expedition CK06-06</strain>
    </source>
</reference>
<keyword evidence="1" id="KW-1133">Transmembrane helix</keyword>
<protein>
    <recommendedName>
        <fullName evidence="3">Tetratricopeptide repeat-like domain-containing protein</fullName>
    </recommendedName>
</protein>
<feature type="non-terminal residue" evidence="2">
    <location>
        <position position="102"/>
    </location>
</feature>
<dbReference type="AlphaFoldDB" id="X0T9F6"/>
<accession>X0T9F6</accession>
<dbReference type="EMBL" id="BARS01019346">
    <property type="protein sequence ID" value="GAF89844.1"/>
    <property type="molecule type" value="Genomic_DNA"/>
</dbReference>
<gene>
    <name evidence="2" type="ORF">S01H1_31359</name>
</gene>
<name>X0T9F6_9ZZZZ</name>
<keyword evidence="1" id="KW-0472">Membrane</keyword>
<keyword evidence="1" id="KW-0812">Transmembrane</keyword>
<evidence type="ECO:0000313" key="2">
    <source>
        <dbReference type="EMBL" id="GAF89844.1"/>
    </source>
</evidence>
<feature type="transmembrane region" description="Helical" evidence="1">
    <location>
        <begin position="25"/>
        <end position="46"/>
    </location>
</feature>
<evidence type="ECO:0000256" key="1">
    <source>
        <dbReference type="SAM" id="Phobius"/>
    </source>
</evidence>
<evidence type="ECO:0008006" key="3">
    <source>
        <dbReference type="Google" id="ProtNLM"/>
    </source>
</evidence>
<proteinExistence type="predicted"/>
<organism evidence="2">
    <name type="scientific">marine sediment metagenome</name>
    <dbReference type="NCBI Taxonomy" id="412755"/>
    <lineage>
        <taxon>unclassified sequences</taxon>
        <taxon>metagenomes</taxon>
        <taxon>ecological metagenomes</taxon>
    </lineage>
</organism>